<evidence type="ECO:0000256" key="1">
    <source>
        <dbReference type="ARBA" id="ARBA00004141"/>
    </source>
</evidence>
<organism evidence="7 8">
    <name type="scientific">Streptococcus agalactiae</name>
    <dbReference type="NCBI Taxonomy" id="1311"/>
    <lineage>
        <taxon>Bacteria</taxon>
        <taxon>Bacillati</taxon>
        <taxon>Bacillota</taxon>
        <taxon>Bacilli</taxon>
        <taxon>Lactobacillales</taxon>
        <taxon>Streptococcaceae</taxon>
        <taxon>Streptococcus</taxon>
    </lineage>
</organism>
<sequence>MENHNSIKQTYGLMTTIAMIVGVVIGSGIYFKVDDILKFTGGDVFLGMVILVLGSFSIVFGSLSISELAIRTSESGGIFSYYEKYVSPALAATLGLFASFLYLPTLTAIVSWVAAFYTLGESSSLESQIILAAVYILALSLMNIFAKRIAGGFQSLTTFVKMIPLVLIALIGAFWSDKAPQLPQHLTAIQPSNVGWSWVSGLVPLYFAYDGWTIFVSIAPEVKNPKKNLPLAFVIGPALILLSYLAFFYGLTQILGASFIMTTGNDAINYAANIIFGPSVGRLLSFIVILSVLGVANGLLLGTMRLPQAFAERGWIKSERMANINLKYQMSLPASLTVTAVAIFWLFVHFMVTKFNLLPGSDISEIAVVFNNTSLIILYVLVLSLYLKKDIKNKFTGLVSPILAILGGLILFIGSLLSNFFTVLIFQCFCLLFCLICHYIYQKNNPKTHE</sequence>
<feature type="transmembrane region" description="Helical" evidence="5">
    <location>
        <begin position="231"/>
        <end position="251"/>
    </location>
</feature>
<dbReference type="EMBL" id="JASOIH010000002">
    <property type="protein sequence ID" value="MDK6899183.1"/>
    <property type="molecule type" value="Genomic_DNA"/>
</dbReference>
<feature type="transmembrane region" description="Helical" evidence="5">
    <location>
        <begin position="398"/>
        <end position="417"/>
    </location>
</feature>
<dbReference type="PANTHER" id="PTHR11785:SF512">
    <property type="entry name" value="SOBREMESA, ISOFORM B"/>
    <property type="match status" value="1"/>
</dbReference>
<dbReference type="PANTHER" id="PTHR11785">
    <property type="entry name" value="AMINO ACID TRANSPORTER"/>
    <property type="match status" value="1"/>
</dbReference>
<feature type="transmembrane region" description="Helical" evidence="5">
    <location>
        <begin position="328"/>
        <end position="348"/>
    </location>
</feature>
<dbReference type="GO" id="GO:0016020">
    <property type="term" value="C:membrane"/>
    <property type="evidence" value="ECO:0007669"/>
    <property type="project" value="UniProtKB-SubCell"/>
</dbReference>
<dbReference type="RefSeq" id="WP_000427467.1">
    <property type="nucleotide sequence ID" value="NZ_BCNJ01000003.1"/>
</dbReference>
<gene>
    <name evidence="7" type="ORF">AX245_07185</name>
    <name evidence="6" type="ORF">QP229_04135</name>
</gene>
<dbReference type="InterPro" id="IPR002293">
    <property type="entry name" value="AA/rel_permease1"/>
</dbReference>
<reference evidence="6" key="2">
    <citation type="submission" date="2023-05" db="EMBL/GenBank/DDBJ databases">
        <title>Cataloging the Phylogenetic Diversity of Human Bladder Bacteria.</title>
        <authorList>
            <person name="Du J."/>
        </authorList>
    </citation>
    <scope>NUCLEOTIDE SEQUENCE</scope>
    <source>
        <strain evidence="6">UMB8703</strain>
    </source>
</reference>
<dbReference type="Proteomes" id="UP001230629">
    <property type="component" value="Unassembled WGS sequence"/>
</dbReference>
<feature type="transmembrane region" description="Helical" evidence="5">
    <location>
        <begin position="423"/>
        <end position="441"/>
    </location>
</feature>
<dbReference type="Gene3D" id="1.20.1740.10">
    <property type="entry name" value="Amino acid/polyamine transporter I"/>
    <property type="match status" value="1"/>
</dbReference>
<feature type="transmembrane region" description="Helical" evidence="5">
    <location>
        <begin position="283"/>
        <end position="307"/>
    </location>
</feature>
<evidence type="ECO:0000313" key="7">
    <source>
        <dbReference type="EMBL" id="OCM71861.1"/>
    </source>
</evidence>
<feature type="transmembrane region" description="Helical" evidence="5">
    <location>
        <begin position="90"/>
        <end position="117"/>
    </location>
</feature>
<dbReference type="Proteomes" id="UP000093122">
    <property type="component" value="Unassembled WGS sequence"/>
</dbReference>
<dbReference type="PIRSF" id="PIRSF006060">
    <property type="entry name" value="AA_transporter"/>
    <property type="match status" value="1"/>
</dbReference>
<evidence type="ECO:0000256" key="4">
    <source>
        <dbReference type="ARBA" id="ARBA00023136"/>
    </source>
</evidence>
<name>A0A076Z849_STRAG</name>
<feature type="transmembrane region" description="Helical" evidence="5">
    <location>
        <begin position="45"/>
        <end position="70"/>
    </location>
</feature>
<feature type="transmembrane region" description="Helical" evidence="5">
    <location>
        <begin position="368"/>
        <end position="386"/>
    </location>
</feature>
<dbReference type="InterPro" id="IPR050598">
    <property type="entry name" value="AminoAcid_Transporter"/>
</dbReference>
<keyword evidence="2 5" id="KW-0812">Transmembrane</keyword>
<dbReference type="KEGG" id="sage:EN72_08620"/>
<keyword evidence="3 5" id="KW-1133">Transmembrane helix</keyword>
<dbReference type="Pfam" id="PF13520">
    <property type="entry name" value="AA_permease_2"/>
    <property type="match status" value="1"/>
</dbReference>
<feature type="transmembrane region" description="Helical" evidence="5">
    <location>
        <begin position="158"/>
        <end position="176"/>
    </location>
</feature>
<dbReference type="EMBL" id="MAWT01000011">
    <property type="protein sequence ID" value="OCM71861.1"/>
    <property type="molecule type" value="Genomic_DNA"/>
</dbReference>
<evidence type="ECO:0000256" key="2">
    <source>
        <dbReference type="ARBA" id="ARBA00022692"/>
    </source>
</evidence>
<protein>
    <submittedName>
        <fullName evidence="6">APC family permease</fullName>
    </submittedName>
    <submittedName>
        <fullName evidence="7">Amino acid-polyamine-organocation (APC) family permease</fullName>
    </submittedName>
</protein>
<evidence type="ECO:0000256" key="3">
    <source>
        <dbReference type="ARBA" id="ARBA00022989"/>
    </source>
</evidence>
<proteinExistence type="predicted"/>
<evidence type="ECO:0000256" key="5">
    <source>
        <dbReference type="SAM" id="Phobius"/>
    </source>
</evidence>
<reference evidence="7 8" key="1">
    <citation type="journal article" date="2016" name="Sci. Rep.">
        <title>Serotype IV Streptococcus agalactiae ST-452 has arisen from large genomic recombination events between CC23 and the hypervirulent CC17 lineages.</title>
        <authorList>
            <person name="Campisi E."/>
            <person name="Rinaudo C.D."/>
            <person name="Donati C."/>
            <person name="Barucco M."/>
            <person name="Torricelli G."/>
            <person name="Edwards M.S."/>
            <person name="Baker C.J."/>
            <person name="Margarit I."/>
            <person name="Rosini R."/>
        </authorList>
    </citation>
    <scope>NUCLEOTIDE SEQUENCE [LARGE SCALE GENOMIC DNA]</scope>
    <source>
        <strain evidence="7 8">CZ-PW-140</strain>
    </source>
</reference>
<dbReference type="GO" id="GO:0015179">
    <property type="term" value="F:L-amino acid transmembrane transporter activity"/>
    <property type="evidence" value="ECO:0007669"/>
    <property type="project" value="TreeGrafter"/>
</dbReference>
<evidence type="ECO:0000313" key="6">
    <source>
        <dbReference type="EMBL" id="MDK6899183.1"/>
    </source>
</evidence>
<comment type="subcellular location">
    <subcellularLocation>
        <location evidence="1">Membrane</location>
        <topology evidence="1">Multi-pass membrane protein</topology>
    </subcellularLocation>
</comment>
<accession>A0A076Z849</accession>
<feature type="transmembrane region" description="Helical" evidence="5">
    <location>
        <begin position="196"/>
        <end position="219"/>
    </location>
</feature>
<dbReference type="AlphaFoldDB" id="A0A076Z849"/>
<feature type="transmembrane region" description="Helical" evidence="5">
    <location>
        <begin position="129"/>
        <end position="146"/>
    </location>
</feature>
<comment type="caution">
    <text evidence="7">The sequence shown here is derived from an EMBL/GenBank/DDBJ whole genome shotgun (WGS) entry which is preliminary data.</text>
</comment>
<evidence type="ECO:0000313" key="8">
    <source>
        <dbReference type="Proteomes" id="UP000093122"/>
    </source>
</evidence>
<keyword evidence="4 5" id="KW-0472">Membrane</keyword>
<feature type="transmembrane region" description="Helical" evidence="5">
    <location>
        <begin position="12"/>
        <end position="33"/>
    </location>
</feature>